<dbReference type="EMBL" id="CACVAQ010000014">
    <property type="protein sequence ID" value="CAA6798972.1"/>
    <property type="molecule type" value="Genomic_DNA"/>
</dbReference>
<feature type="chain" id="PRO_5027799579" description="Lipoprotein" evidence="1">
    <location>
        <begin position="21"/>
        <end position="103"/>
    </location>
</feature>
<name>A0A6S6S103_9BACT</name>
<reference evidence="2" key="1">
    <citation type="submission" date="2020-01" db="EMBL/GenBank/DDBJ databases">
        <authorList>
            <person name="Meier V. D."/>
            <person name="Meier V D."/>
        </authorList>
    </citation>
    <scope>NUCLEOTIDE SEQUENCE</scope>
    <source>
        <strain evidence="2">HLG_WM_MAG_10</strain>
    </source>
</reference>
<gene>
    <name evidence="2" type="ORF">HELGO_WM28441</name>
</gene>
<evidence type="ECO:0000313" key="2">
    <source>
        <dbReference type="EMBL" id="CAA6798972.1"/>
    </source>
</evidence>
<feature type="signal peptide" evidence="1">
    <location>
        <begin position="1"/>
        <end position="20"/>
    </location>
</feature>
<evidence type="ECO:0000256" key="1">
    <source>
        <dbReference type="SAM" id="SignalP"/>
    </source>
</evidence>
<keyword evidence="1" id="KW-0732">Signal</keyword>
<dbReference type="PROSITE" id="PS51257">
    <property type="entry name" value="PROKAR_LIPOPROTEIN"/>
    <property type="match status" value="1"/>
</dbReference>
<dbReference type="AlphaFoldDB" id="A0A6S6S103"/>
<evidence type="ECO:0008006" key="3">
    <source>
        <dbReference type="Google" id="ProtNLM"/>
    </source>
</evidence>
<proteinExistence type="predicted"/>
<accession>A0A6S6S103</accession>
<protein>
    <recommendedName>
        <fullName evidence="3">Lipoprotein</fullName>
    </recommendedName>
</protein>
<sequence length="103" mass="11181">MKTIAILVFTFLALSFSSCDDGASTVITGQIVGKDTAACTCCGGYLVLIDNFTYRFFEADLPAGTTFLDGTNTYPINVEIEFENQSNLCNGIDRISITEITEK</sequence>
<organism evidence="2">
    <name type="scientific">uncultured Aureispira sp</name>
    <dbReference type="NCBI Taxonomy" id="1331704"/>
    <lineage>
        <taxon>Bacteria</taxon>
        <taxon>Pseudomonadati</taxon>
        <taxon>Bacteroidota</taxon>
        <taxon>Saprospiria</taxon>
        <taxon>Saprospirales</taxon>
        <taxon>Saprospiraceae</taxon>
        <taxon>Aureispira</taxon>
        <taxon>environmental samples</taxon>
    </lineage>
</organism>